<keyword evidence="2" id="KW-1185">Reference proteome</keyword>
<comment type="caution">
    <text evidence="1">The sequence shown here is derived from an EMBL/GenBank/DDBJ whole genome shotgun (WGS) entry which is preliminary data.</text>
</comment>
<protein>
    <submittedName>
        <fullName evidence="1">Uncharacterized protein</fullName>
    </submittedName>
</protein>
<reference evidence="1 2" key="1">
    <citation type="journal article" date="2021" name="BMC Genomics">
        <title>Datura genome reveals duplications of psychoactive alkaloid biosynthetic genes and high mutation rate following tissue culture.</title>
        <authorList>
            <person name="Rajewski A."/>
            <person name="Carter-House D."/>
            <person name="Stajich J."/>
            <person name="Litt A."/>
        </authorList>
    </citation>
    <scope>NUCLEOTIDE SEQUENCE [LARGE SCALE GENOMIC DNA]</scope>
    <source>
        <strain evidence="1">AR-01</strain>
    </source>
</reference>
<proteinExistence type="predicted"/>
<evidence type="ECO:0000313" key="2">
    <source>
        <dbReference type="Proteomes" id="UP000823775"/>
    </source>
</evidence>
<evidence type="ECO:0000313" key="1">
    <source>
        <dbReference type="EMBL" id="MCD7468408.1"/>
    </source>
</evidence>
<organism evidence="1 2">
    <name type="scientific">Datura stramonium</name>
    <name type="common">Jimsonweed</name>
    <name type="synonym">Common thornapple</name>
    <dbReference type="NCBI Taxonomy" id="4076"/>
    <lineage>
        <taxon>Eukaryota</taxon>
        <taxon>Viridiplantae</taxon>
        <taxon>Streptophyta</taxon>
        <taxon>Embryophyta</taxon>
        <taxon>Tracheophyta</taxon>
        <taxon>Spermatophyta</taxon>
        <taxon>Magnoliopsida</taxon>
        <taxon>eudicotyledons</taxon>
        <taxon>Gunneridae</taxon>
        <taxon>Pentapetalae</taxon>
        <taxon>asterids</taxon>
        <taxon>lamiids</taxon>
        <taxon>Solanales</taxon>
        <taxon>Solanaceae</taxon>
        <taxon>Solanoideae</taxon>
        <taxon>Datureae</taxon>
        <taxon>Datura</taxon>
    </lineage>
</organism>
<accession>A0ABS8TBX0</accession>
<dbReference type="EMBL" id="JACEIK010001331">
    <property type="protein sequence ID" value="MCD7468408.1"/>
    <property type="molecule type" value="Genomic_DNA"/>
</dbReference>
<sequence length="140" mass="16388">MEPPENHDPEGMRGNLETRRVYGLPINPTLEKISYVNRLASSSIVIPTAQDRENVVARHTTNNGITMIIFKAKDYYGVMEHDCRKTIVSKFLKPRPQIDKVRITLSLVQLEICQATYKPCWHRWPWMQPQKAKQYPVLRR</sequence>
<gene>
    <name evidence="1" type="ORF">HAX54_006574</name>
</gene>
<dbReference type="Proteomes" id="UP000823775">
    <property type="component" value="Unassembled WGS sequence"/>
</dbReference>
<name>A0ABS8TBX0_DATST</name>